<dbReference type="Proteomes" id="UP000468581">
    <property type="component" value="Unassembled WGS sequence"/>
</dbReference>
<dbReference type="EMBL" id="JAABOO010000003">
    <property type="protein sequence ID" value="NER14372.1"/>
    <property type="molecule type" value="Genomic_DNA"/>
</dbReference>
<organism evidence="3 4">
    <name type="scientific">Leptobacterium flavescens</name>
    <dbReference type="NCBI Taxonomy" id="472055"/>
    <lineage>
        <taxon>Bacteria</taxon>
        <taxon>Pseudomonadati</taxon>
        <taxon>Bacteroidota</taxon>
        <taxon>Flavobacteriia</taxon>
        <taxon>Flavobacteriales</taxon>
        <taxon>Flavobacteriaceae</taxon>
        <taxon>Leptobacterium</taxon>
    </lineage>
</organism>
<dbReference type="PANTHER" id="PTHR34406">
    <property type="entry name" value="PROTEIN YCEI"/>
    <property type="match status" value="1"/>
</dbReference>
<keyword evidence="1" id="KW-0732">Signal</keyword>
<dbReference type="InterPro" id="IPR036761">
    <property type="entry name" value="TTHA0802/YceI-like_sf"/>
</dbReference>
<dbReference type="Gene3D" id="2.40.128.110">
    <property type="entry name" value="Lipid/polyisoprenoid-binding, YceI-like"/>
    <property type="match status" value="1"/>
</dbReference>
<name>A0A6P0UPF6_9FLAO</name>
<dbReference type="SUPFAM" id="SSF101874">
    <property type="entry name" value="YceI-like"/>
    <property type="match status" value="1"/>
</dbReference>
<feature type="signal peptide" evidence="1">
    <location>
        <begin position="1"/>
        <end position="21"/>
    </location>
</feature>
<dbReference type="RefSeq" id="WP_163607666.1">
    <property type="nucleotide sequence ID" value="NZ_JAABOO010000003.1"/>
</dbReference>
<proteinExistence type="predicted"/>
<evidence type="ECO:0000259" key="2">
    <source>
        <dbReference type="SMART" id="SM00867"/>
    </source>
</evidence>
<feature type="domain" description="Lipid/polyisoprenoid-binding YceI-like" evidence="2">
    <location>
        <begin position="24"/>
        <end position="193"/>
    </location>
</feature>
<feature type="chain" id="PRO_5026675954" description="Lipid/polyisoprenoid-binding YceI-like domain-containing protein" evidence="1">
    <location>
        <begin position="22"/>
        <end position="196"/>
    </location>
</feature>
<reference evidence="3 4" key="1">
    <citation type="submission" date="2020-01" db="EMBL/GenBank/DDBJ databases">
        <title>Leptobacterium flavescens.</title>
        <authorList>
            <person name="Wang G."/>
        </authorList>
    </citation>
    <scope>NUCLEOTIDE SEQUENCE [LARGE SCALE GENOMIC DNA]</scope>
    <source>
        <strain evidence="3 4">KCTC 22160</strain>
    </source>
</reference>
<evidence type="ECO:0000313" key="3">
    <source>
        <dbReference type="EMBL" id="NER14372.1"/>
    </source>
</evidence>
<comment type="caution">
    <text evidence="3">The sequence shown here is derived from an EMBL/GenBank/DDBJ whole genome shotgun (WGS) entry which is preliminary data.</text>
</comment>
<keyword evidence="4" id="KW-1185">Reference proteome</keyword>
<evidence type="ECO:0000313" key="4">
    <source>
        <dbReference type="Proteomes" id="UP000468581"/>
    </source>
</evidence>
<dbReference type="SMART" id="SM00867">
    <property type="entry name" value="YceI"/>
    <property type="match status" value="1"/>
</dbReference>
<gene>
    <name evidence="3" type="ORF">GWK08_13040</name>
</gene>
<dbReference type="PANTHER" id="PTHR34406:SF1">
    <property type="entry name" value="PROTEIN YCEI"/>
    <property type="match status" value="1"/>
</dbReference>
<accession>A0A6P0UPF6</accession>
<dbReference type="InterPro" id="IPR007372">
    <property type="entry name" value="Lipid/polyisoprenoid-bd_YceI"/>
</dbReference>
<dbReference type="Pfam" id="PF04264">
    <property type="entry name" value="YceI"/>
    <property type="match status" value="1"/>
</dbReference>
<dbReference type="AlphaFoldDB" id="A0A6P0UPF6"/>
<evidence type="ECO:0000256" key="1">
    <source>
        <dbReference type="SAM" id="SignalP"/>
    </source>
</evidence>
<protein>
    <recommendedName>
        <fullName evidence="2">Lipid/polyisoprenoid-binding YceI-like domain-containing protein</fullName>
    </recommendedName>
</protein>
<sequence length="196" mass="22107">MKTRLFCTLLALMSFFSFKTATDTYELDKGHTFIEFGVERFMVGEVSGRFNEFNGNVSIEGDDITTLKADITIQAGSLDTNHKTRDGHLRSKIWLDTEQYPEINFKSTSVSKGSDGKVMMSGDFTIHGVTKNISFPVEILGPFKDPTQNVTIGIRTDFTIDRFDYGIKFNKKMDNGSFFIGNEVRIKVRALAARRS</sequence>